<organism evidence="7 8">
    <name type="scientific">Shewanella corallii</name>
    <dbReference type="NCBI Taxonomy" id="560080"/>
    <lineage>
        <taxon>Bacteria</taxon>
        <taxon>Pseudomonadati</taxon>
        <taxon>Pseudomonadota</taxon>
        <taxon>Gammaproteobacteria</taxon>
        <taxon>Alteromonadales</taxon>
        <taxon>Shewanellaceae</taxon>
        <taxon>Shewanella</taxon>
    </lineage>
</organism>
<evidence type="ECO:0000313" key="8">
    <source>
        <dbReference type="Proteomes" id="UP001202831"/>
    </source>
</evidence>
<dbReference type="Gene3D" id="3.40.50.300">
    <property type="entry name" value="P-loop containing nucleotide triphosphate hydrolases"/>
    <property type="match status" value="1"/>
</dbReference>
<evidence type="ECO:0000313" key="7">
    <source>
        <dbReference type="EMBL" id="MCL2913818.1"/>
    </source>
</evidence>
<name>A0ABT0N5T7_9GAMM</name>
<dbReference type="NCBIfam" id="NF010068">
    <property type="entry name" value="PRK13548.1"/>
    <property type="match status" value="1"/>
</dbReference>
<sequence length="256" mass="28524">MESVLSLSGLNLSRGGKQILSDIDLELTQGKFTALLGPNGAGKSSLLKCLSQDHKPDIGSISFRGKPLSDWSQVKLARELAVLPQHSGLGFAFKAKDVVAMGLYPLTLSQQQGDALVTHWLERLDIMHLRDSLYPELSGGEKQRLHLARVLVQLAQSEQPPVLLLDEPTSALDLAQQHRVLSLLKELAREQEYTIVSVLHDLNQACQYCDELVVLSQGRVAASGTPRTCMNEDLIDHVWRYRPERLYRSSETPLYF</sequence>
<dbReference type="SUPFAM" id="SSF52540">
    <property type="entry name" value="P-loop containing nucleoside triphosphate hydrolases"/>
    <property type="match status" value="1"/>
</dbReference>
<dbReference type="RefSeq" id="WP_249248522.1">
    <property type="nucleotide sequence ID" value="NZ_JAKIKT010000002.1"/>
</dbReference>
<evidence type="ECO:0000256" key="3">
    <source>
        <dbReference type="ARBA" id="ARBA00022840"/>
    </source>
</evidence>
<evidence type="ECO:0000259" key="6">
    <source>
        <dbReference type="PROSITE" id="PS50893"/>
    </source>
</evidence>
<dbReference type="PANTHER" id="PTHR42794">
    <property type="entry name" value="HEMIN IMPORT ATP-BINDING PROTEIN HMUV"/>
    <property type="match status" value="1"/>
</dbReference>
<feature type="domain" description="ABC transporter" evidence="6">
    <location>
        <begin position="5"/>
        <end position="242"/>
    </location>
</feature>
<dbReference type="InterPro" id="IPR027417">
    <property type="entry name" value="P-loop_NTPase"/>
</dbReference>
<gene>
    <name evidence="7" type="ORF">L2725_08430</name>
</gene>
<proteinExistence type="predicted"/>
<dbReference type="PROSITE" id="PS50893">
    <property type="entry name" value="ABC_TRANSPORTER_2"/>
    <property type="match status" value="1"/>
</dbReference>
<dbReference type="Pfam" id="PF00005">
    <property type="entry name" value="ABC_tran"/>
    <property type="match status" value="1"/>
</dbReference>
<reference evidence="7 8" key="1">
    <citation type="submission" date="2022-01" db="EMBL/GenBank/DDBJ databases">
        <title>Whole genome-based taxonomy of the Shewanellaceae.</title>
        <authorList>
            <person name="Martin-Rodriguez A.J."/>
        </authorList>
    </citation>
    <scope>NUCLEOTIDE SEQUENCE [LARGE SCALE GENOMIC DNA]</scope>
    <source>
        <strain evidence="7 8">DSM 21332</strain>
    </source>
</reference>
<keyword evidence="1" id="KW-0813">Transport</keyword>
<dbReference type="InterPro" id="IPR003593">
    <property type="entry name" value="AAA+_ATPase"/>
</dbReference>
<dbReference type="Proteomes" id="UP001202831">
    <property type="component" value="Unassembled WGS sequence"/>
</dbReference>
<keyword evidence="4" id="KW-1278">Translocase</keyword>
<dbReference type="PANTHER" id="PTHR42794:SF1">
    <property type="entry name" value="HEMIN IMPORT ATP-BINDING PROTEIN HMUV"/>
    <property type="match status" value="1"/>
</dbReference>
<keyword evidence="3 7" id="KW-0067">ATP-binding</keyword>
<dbReference type="SMART" id="SM00382">
    <property type="entry name" value="AAA"/>
    <property type="match status" value="1"/>
</dbReference>
<evidence type="ECO:0000256" key="2">
    <source>
        <dbReference type="ARBA" id="ARBA00022741"/>
    </source>
</evidence>
<dbReference type="CDD" id="cd03214">
    <property type="entry name" value="ABC_Iron-Siderophores_B12_Hemin"/>
    <property type="match status" value="1"/>
</dbReference>
<dbReference type="GO" id="GO:0005524">
    <property type="term" value="F:ATP binding"/>
    <property type="evidence" value="ECO:0007669"/>
    <property type="project" value="UniProtKB-KW"/>
</dbReference>
<keyword evidence="2" id="KW-0547">Nucleotide-binding</keyword>
<comment type="caution">
    <text evidence="7">The sequence shown here is derived from an EMBL/GenBank/DDBJ whole genome shotgun (WGS) entry which is preliminary data.</text>
</comment>
<comment type="function">
    <text evidence="5">Part of the ABC transporter complex HmuTUV involved in hemin import. Responsible for energy coupling to the transport system.</text>
</comment>
<protein>
    <submittedName>
        <fullName evidence="7">Heme ABC transporter ATP-binding protein</fullName>
    </submittedName>
</protein>
<evidence type="ECO:0000256" key="1">
    <source>
        <dbReference type="ARBA" id="ARBA00022448"/>
    </source>
</evidence>
<accession>A0ABT0N5T7</accession>
<evidence type="ECO:0000256" key="4">
    <source>
        <dbReference type="ARBA" id="ARBA00022967"/>
    </source>
</evidence>
<dbReference type="EMBL" id="JAKIKT010000002">
    <property type="protein sequence ID" value="MCL2913818.1"/>
    <property type="molecule type" value="Genomic_DNA"/>
</dbReference>
<keyword evidence="8" id="KW-1185">Reference proteome</keyword>
<dbReference type="InterPro" id="IPR003439">
    <property type="entry name" value="ABC_transporter-like_ATP-bd"/>
</dbReference>
<evidence type="ECO:0000256" key="5">
    <source>
        <dbReference type="ARBA" id="ARBA00037066"/>
    </source>
</evidence>